<name>A0AAD8LL57_BABGI</name>
<dbReference type="GO" id="GO:0006888">
    <property type="term" value="P:endoplasmic reticulum to Golgi vesicle-mediated transport"/>
    <property type="evidence" value="ECO:0007669"/>
    <property type="project" value="InterPro"/>
</dbReference>
<reference evidence="1" key="1">
    <citation type="submission" date="2023-08" db="EMBL/GenBank/DDBJ databases">
        <title>Draft sequence of the Babesia gibsoni genome.</title>
        <authorList>
            <person name="Yamagishi J.Y."/>
            <person name="Xuan X.X."/>
        </authorList>
    </citation>
    <scope>NUCLEOTIDE SEQUENCE</scope>
    <source>
        <strain evidence="1">Azabu</strain>
    </source>
</reference>
<dbReference type="GO" id="GO:0005737">
    <property type="term" value="C:cytoplasm"/>
    <property type="evidence" value="ECO:0007669"/>
    <property type="project" value="GOC"/>
</dbReference>
<dbReference type="Proteomes" id="UP001230268">
    <property type="component" value="Unassembled WGS sequence"/>
</dbReference>
<evidence type="ECO:0008006" key="3">
    <source>
        <dbReference type="Google" id="ProtNLM"/>
    </source>
</evidence>
<dbReference type="SUPFAM" id="SSF64356">
    <property type="entry name" value="SNARE-like"/>
    <property type="match status" value="1"/>
</dbReference>
<accession>A0AAD8LL57</accession>
<dbReference type="EMBL" id="JAVEPI010000003">
    <property type="protein sequence ID" value="KAK1442824.1"/>
    <property type="molecule type" value="Genomic_DNA"/>
</dbReference>
<dbReference type="Gene3D" id="3.30.450.70">
    <property type="match status" value="1"/>
</dbReference>
<dbReference type="InterPro" id="IPR011012">
    <property type="entry name" value="Longin-like_dom_sf"/>
</dbReference>
<proteinExistence type="predicted"/>
<dbReference type="PANTHER" id="PTHR12403">
    <property type="entry name" value="TRAFFICKING PROTEIN PARTICLE COMPLEX SUBUNIT 2"/>
    <property type="match status" value="1"/>
</dbReference>
<dbReference type="AlphaFoldDB" id="A0AAD8LL57"/>
<organism evidence="1 2">
    <name type="scientific">Babesia gibsoni</name>
    <dbReference type="NCBI Taxonomy" id="33632"/>
    <lineage>
        <taxon>Eukaryota</taxon>
        <taxon>Sar</taxon>
        <taxon>Alveolata</taxon>
        <taxon>Apicomplexa</taxon>
        <taxon>Aconoidasida</taxon>
        <taxon>Piroplasmida</taxon>
        <taxon>Babesiidae</taxon>
        <taxon>Babesia</taxon>
    </lineage>
</organism>
<evidence type="ECO:0000313" key="2">
    <source>
        <dbReference type="Proteomes" id="UP001230268"/>
    </source>
</evidence>
<evidence type="ECO:0000313" key="1">
    <source>
        <dbReference type="EMBL" id="KAK1442824.1"/>
    </source>
</evidence>
<dbReference type="InterPro" id="IPR006722">
    <property type="entry name" value="Sedlin"/>
</dbReference>
<protein>
    <recommendedName>
        <fullName evidence="3">Trafficking protein particle complex subunit</fullName>
    </recommendedName>
</protein>
<sequence length="149" mass="16731">MATVTHKVIYVAIIGQQNEPIVTRVFDGTDEAELELSAYAAMDVIQEKMVIQQYSNNSKSVSEPYLGFITPTLVGEEFYKVHAYAAATGFKIIAIFNEVDAPISGIKQLFERIHKLFSTTICNPLMPMKFNSPNFDKALNKIAEEFSTW</sequence>
<keyword evidence="2" id="KW-1185">Reference proteome</keyword>
<comment type="caution">
    <text evidence="1">The sequence shown here is derived from an EMBL/GenBank/DDBJ whole genome shotgun (WGS) entry which is preliminary data.</text>
</comment>
<gene>
    <name evidence="1" type="ORF">BgAZ_303420</name>
</gene>
<dbReference type="Pfam" id="PF04628">
    <property type="entry name" value="Sedlin_N"/>
    <property type="match status" value="1"/>
</dbReference>